<dbReference type="PANTHER" id="PTHR36122:SF2">
    <property type="entry name" value="NICOTINAMIDE RIBOSIDE TRANSPORTER PNUC"/>
    <property type="match status" value="1"/>
</dbReference>
<comment type="caution">
    <text evidence="11">The sequence shown here is derived from an EMBL/GenBank/DDBJ whole genome shotgun (WGS) entry which is preliminary data.</text>
</comment>
<reference evidence="11 12" key="1">
    <citation type="submission" date="2022-01" db="EMBL/GenBank/DDBJ databases">
        <title>Flavihumibacter sp. nov., isolated from sediment of a river.</title>
        <authorList>
            <person name="Liu H."/>
        </authorList>
    </citation>
    <scope>NUCLEOTIDE SEQUENCE [LARGE SCALE GENOMIC DNA]</scope>
    <source>
        <strain evidence="11 12">RY-1</strain>
    </source>
</reference>
<keyword evidence="7 10" id="KW-0812">Transmembrane</keyword>
<evidence type="ECO:0000256" key="9">
    <source>
        <dbReference type="ARBA" id="ARBA00023136"/>
    </source>
</evidence>
<dbReference type="PANTHER" id="PTHR36122">
    <property type="entry name" value="NICOTINAMIDE RIBOSIDE TRANSPORTER PNUC"/>
    <property type="match status" value="1"/>
</dbReference>
<keyword evidence="9 10" id="KW-0472">Membrane</keyword>
<dbReference type="EMBL" id="JAKEVY010000003">
    <property type="protein sequence ID" value="MCF1715466.1"/>
    <property type="molecule type" value="Genomic_DNA"/>
</dbReference>
<comment type="function">
    <text evidence="1">Required for nicotinamide riboside transport across the inner membrane.</text>
</comment>
<feature type="transmembrane region" description="Helical" evidence="10">
    <location>
        <begin position="38"/>
        <end position="54"/>
    </location>
</feature>
<name>A0ABS9BLF5_9BACT</name>
<evidence type="ECO:0000256" key="2">
    <source>
        <dbReference type="ARBA" id="ARBA00004651"/>
    </source>
</evidence>
<dbReference type="Pfam" id="PF04973">
    <property type="entry name" value="NMN_transporter"/>
    <property type="match status" value="1"/>
</dbReference>
<dbReference type="Proteomes" id="UP001200145">
    <property type="component" value="Unassembled WGS sequence"/>
</dbReference>
<evidence type="ECO:0000256" key="10">
    <source>
        <dbReference type="SAM" id="Phobius"/>
    </source>
</evidence>
<gene>
    <name evidence="11" type="primary">pnuC</name>
    <name evidence="11" type="ORF">L0U88_12590</name>
</gene>
<feature type="transmembrane region" description="Helical" evidence="10">
    <location>
        <begin position="132"/>
        <end position="151"/>
    </location>
</feature>
<proteinExistence type="inferred from homology"/>
<feature type="transmembrane region" description="Helical" evidence="10">
    <location>
        <begin position="60"/>
        <end position="81"/>
    </location>
</feature>
<evidence type="ECO:0000313" key="11">
    <source>
        <dbReference type="EMBL" id="MCF1715466.1"/>
    </source>
</evidence>
<evidence type="ECO:0000256" key="7">
    <source>
        <dbReference type="ARBA" id="ARBA00022692"/>
    </source>
</evidence>
<comment type="similarity">
    <text evidence="3">Belongs to the nicotinamide ribonucleoside (NR) uptake permease (TC 4.B.1) family.</text>
</comment>
<evidence type="ECO:0000256" key="4">
    <source>
        <dbReference type="ARBA" id="ARBA00017522"/>
    </source>
</evidence>
<feature type="transmembrane region" description="Helical" evidence="10">
    <location>
        <begin position="12"/>
        <end position="31"/>
    </location>
</feature>
<keyword evidence="6" id="KW-1003">Cell membrane</keyword>
<dbReference type="NCBIfam" id="TIGR01528">
    <property type="entry name" value="NMN_trans_PnuC"/>
    <property type="match status" value="1"/>
</dbReference>
<accession>A0ABS9BLF5</accession>
<evidence type="ECO:0000313" key="12">
    <source>
        <dbReference type="Proteomes" id="UP001200145"/>
    </source>
</evidence>
<dbReference type="InterPro" id="IPR006419">
    <property type="entry name" value="NMN_transpt_PnuC"/>
</dbReference>
<keyword evidence="8 10" id="KW-1133">Transmembrane helix</keyword>
<keyword evidence="12" id="KW-1185">Reference proteome</keyword>
<feature type="transmembrane region" description="Helical" evidence="10">
    <location>
        <begin position="102"/>
        <end position="120"/>
    </location>
</feature>
<evidence type="ECO:0000256" key="1">
    <source>
        <dbReference type="ARBA" id="ARBA00002672"/>
    </source>
</evidence>
<sequence length="209" mass="24380">METIWEQFLTGLMQTSALEFIAVITGIASVFYSRNENILLYPIGLISTTIFIYLSVKGHLYGEASVNLYYTIMSIYGWWLWAKKTPDHRPELSITRSNRRDWLNQILFFLFFYAVLYVSLTWLKKEFAPEAIPWADAFASASAYTGMWLMARKKVESWYWWIITDITSVPLYFSKGYVFTGFQFVILTLMAISGLQSWKRKSQSSKLPT</sequence>
<comment type="subcellular location">
    <subcellularLocation>
        <location evidence="2">Cell membrane</location>
        <topology evidence="2">Multi-pass membrane protein</topology>
    </subcellularLocation>
</comment>
<evidence type="ECO:0000256" key="8">
    <source>
        <dbReference type="ARBA" id="ARBA00022989"/>
    </source>
</evidence>
<protein>
    <recommendedName>
        <fullName evidence="4">Nicotinamide riboside transporter PnuC</fullName>
    </recommendedName>
</protein>
<feature type="transmembrane region" description="Helical" evidence="10">
    <location>
        <begin position="180"/>
        <end position="198"/>
    </location>
</feature>
<evidence type="ECO:0000256" key="5">
    <source>
        <dbReference type="ARBA" id="ARBA00022448"/>
    </source>
</evidence>
<keyword evidence="5" id="KW-0813">Transport</keyword>
<organism evidence="11 12">
    <name type="scientific">Flavihumibacter fluminis</name>
    <dbReference type="NCBI Taxonomy" id="2909236"/>
    <lineage>
        <taxon>Bacteria</taxon>
        <taxon>Pseudomonadati</taxon>
        <taxon>Bacteroidota</taxon>
        <taxon>Chitinophagia</taxon>
        <taxon>Chitinophagales</taxon>
        <taxon>Chitinophagaceae</taxon>
        <taxon>Flavihumibacter</taxon>
    </lineage>
</organism>
<dbReference type="RefSeq" id="WP_234866419.1">
    <property type="nucleotide sequence ID" value="NZ_JAKEVY010000003.1"/>
</dbReference>
<evidence type="ECO:0000256" key="6">
    <source>
        <dbReference type="ARBA" id="ARBA00022475"/>
    </source>
</evidence>
<evidence type="ECO:0000256" key="3">
    <source>
        <dbReference type="ARBA" id="ARBA00006669"/>
    </source>
</evidence>